<dbReference type="AlphaFoldDB" id="A0A0C3Q2U9"/>
<evidence type="ECO:0000256" key="7">
    <source>
        <dbReference type="ARBA" id="ARBA00023306"/>
    </source>
</evidence>
<keyword evidence="7" id="KW-0131">Cell cycle</keyword>
<dbReference type="Pfam" id="PF12719">
    <property type="entry name" value="Cnd3"/>
    <property type="match status" value="1"/>
</dbReference>
<evidence type="ECO:0000259" key="10">
    <source>
        <dbReference type="Pfam" id="PF12719"/>
    </source>
</evidence>
<feature type="signal peptide" evidence="9">
    <location>
        <begin position="1"/>
        <end position="20"/>
    </location>
</feature>
<keyword evidence="3" id="KW-0158">Chromosome</keyword>
<dbReference type="EMBL" id="KN823098">
    <property type="protein sequence ID" value="KIO22870.1"/>
    <property type="molecule type" value="Genomic_DNA"/>
</dbReference>
<dbReference type="HOGENOM" id="CLU_004446_1_0_1"/>
<proteinExistence type="inferred from homology"/>
<dbReference type="SUPFAM" id="SSF48371">
    <property type="entry name" value="ARM repeat"/>
    <property type="match status" value="1"/>
</dbReference>
<keyword evidence="12" id="KW-1185">Reference proteome</keyword>
<dbReference type="STRING" id="1051891.A0A0C3Q2U9"/>
<dbReference type="PANTHER" id="PTHR14418:SF5">
    <property type="entry name" value="CONDENSIN COMPLEX SUBUNIT 3"/>
    <property type="match status" value="1"/>
</dbReference>
<gene>
    <name evidence="11" type="ORF">M407DRAFT_15642</name>
</gene>
<feature type="chain" id="PRO_5002180609" description="Nuclear condensin complex subunit 3 C-terminal domain-containing protein" evidence="9">
    <location>
        <begin position="21"/>
        <end position="936"/>
    </location>
</feature>
<comment type="subcellular location">
    <subcellularLocation>
        <location evidence="1">Chromosome</location>
    </subcellularLocation>
</comment>
<reference evidence="12" key="2">
    <citation type="submission" date="2015-01" db="EMBL/GenBank/DDBJ databases">
        <title>Evolutionary Origins and Diversification of the Mycorrhizal Mutualists.</title>
        <authorList>
            <consortium name="DOE Joint Genome Institute"/>
            <consortium name="Mycorrhizal Genomics Consortium"/>
            <person name="Kohler A."/>
            <person name="Kuo A."/>
            <person name="Nagy L.G."/>
            <person name="Floudas D."/>
            <person name="Copeland A."/>
            <person name="Barry K.W."/>
            <person name="Cichocki N."/>
            <person name="Veneault-Fourrey C."/>
            <person name="LaButti K."/>
            <person name="Lindquist E.A."/>
            <person name="Lipzen A."/>
            <person name="Lundell T."/>
            <person name="Morin E."/>
            <person name="Murat C."/>
            <person name="Riley R."/>
            <person name="Ohm R."/>
            <person name="Sun H."/>
            <person name="Tunlid A."/>
            <person name="Henrissat B."/>
            <person name="Grigoriev I.V."/>
            <person name="Hibbett D.S."/>
            <person name="Martin F."/>
        </authorList>
    </citation>
    <scope>NUCLEOTIDE SEQUENCE [LARGE SCALE GENOMIC DNA]</scope>
    <source>
        <strain evidence="12">MUT 4182</strain>
    </source>
</reference>
<sequence>MVFSAKLFLVATLLSGAVLGAPAPQGGPIICPTAYTPGVELPELIAPIFQQAQFSLANHRKNVVSLHKVHEQAAQITQSLGKGKGLQLTGEAAFNKAFISMVNRILPIKKGVSQADKSIKFVAAFVRYTSEKAAAEEKEKNGETDEDETTASRFVALLVKHLLRGFQAKDKNVRLRVLQCIAEMISSVGEMEEDLYLALRSALLERIRDKEAPARVQAVIALAKLQGDNPEEMEEDEQSVSEVLVDVLQHDPSPEVRRAALLNIAASKVTLDSILSRTRDQDTTIRKLLYAHVLAGLPHPKLLTIAQREEVVKNGLKDRESTVRAAAGRLVGGWVDLFEGGLVEALTNLRQLLKMFDLIGSEEVAQEALLSAFITRPDLFDSVEFGDTYWEDLTPEKAFLARVFVDHCVSIKDTSRVESSLPVVTALAFKIQHCYNALLELSKEMEAQDREDSMEVDDGDSQADREERRSSMEFTVAQLLKLAVNLDYSDEIGRRKMFGLVREITGQESLPEGLVARCLDVLRKLSPSERDLIRLVVEVIQELRDLARQDEPEPEPVVNGDESQFGDDRTEGGRPPAPAPREITPETQARIESIDLRCLVLCIGMLERVNSTLQDNSALHGLLPELIIPSVRSKDPLLRERGLISLGLCSLIDKKIALSSFTLFVQQSQVATEEIKKRCMETVFDLLMVYESEFFKAENRIEILLLQIMDQDSPEVQAIACEGVAKLMLSGIVADDRLLRSLVILYLTPETEDNQALRQCLSYFFPVFCYSSPLNQRRMQHEYRESLDEDQEMIPPSQITLLFVDWTDPQKAVEMKDQATDTGVQAELASDIIKALLIGKYPVQLEPNIRADLAISKDKKILCQMLGRLYIPADLDNDKALQLKILTSALMMVLMMSAAGGALRESRERRLTKDATSWTGRWLSRRELKPINKWFK</sequence>
<evidence type="ECO:0000256" key="2">
    <source>
        <dbReference type="ARBA" id="ARBA00006533"/>
    </source>
</evidence>
<evidence type="ECO:0000256" key="5">
    <source>
        <dbReference type="ARBA" id="ARBA00022776"/>
    </source>
</evidence>
<keyword evidence="4" id="KW-0132">Cell division</keyword>
<protein>
    <recommendedName>
        <fullName evidence="10">Nuclear condensin complex subunit 3 C-terminal domain-containing protein</fullName>
    </recommendedName>
</protein>
<organism evidence="11 12">
    <name type="scientific">Tulasnella calospora MUT 4182</name>
    <dbReference type="NCBI Taxonomy" id="1051891"/>
    <lineage>
        <taxon>Eukaryota</taxon>
        <taxon>Fungi</taxon>
        <taxon>Dikarya</taxon>
        <taxon>Basidiomycota</taxon>
        <taxon>Agaricomycotina</taxon>
        <taxon>Agaricomycetes</taxon>
        <taxon>Cantharellales</taxon>
        <taxon>Tulasnellaceae</taxon>
        <taxon>Tulasnella</taxon>
    </lineage>
</organism>
<dbReference type="PANTHER" id="PTHR14418">
    <property type="entry name" value="CONDENSIN COMPLEX SUBUNIT 3-RELATED"/>
    <property type="match status" value="1"/>
</dbReference>
<feature type="domain" description="Nuclear condensin complex subunit 3 C-terminal" evidence="10">
    <location>
        <begin position="597"/>
        <end position="871"/>
    </location>
</feature>
<evidence type="ECO:0000256" key="4">
    <source>
        <dbReference type="ARBA" id="ARBA00022618"/>
    </source>
</evidence>
<dbReference type="GO" id="GO:0000793">
    <property type="term" value="C:condensed chromosome"/>
    <property type="evidence" value="ECO:0007669"/>
    <property type="project" value="TreeGrafter"/>
</dbReference>
<evidence type="ECO:0000256" key="6">
    <source>
        <dbReference type="ARBA" id="ARBA00023067"/>
    </source>
</evidence>
<dbReference type="Proteomes" id="UP000054248">
    <property type="component" value="Unassembled WGS sequence"/>
</dbReference>
<dbReference type="InterPro" id="IPR016024">
    <property type="entry name" value="ARM-type_fold"/>
</dbReference>
<keyword evidence="9" id="KW-0732">Signal</keyword>
<dbReference type="InterPro" id="IPR027165">
    <property type="entry name" value="CND3"/>
</dbReference>
<evidence type="ECO:0000256" key="1">
    <source>
        <dbReference type="ARBA" id="ARBA00004286"/>
    </source>
</evidence>
<feature type="region of interest" description="Disordered" evidence="8">
    <location>
        <begin position="448"/>
        <end position="470"/>
    </location>
</feature>
<dbReference type="OrthoDB" id="27187at2759"/>
<dbReference type="Gene3D" id="1.25.10.10">
    <property type="entry name" value="Leucine-rich Repeat Variant"/>
    <property type="match status" value="1"/>
</dbReference>
<accession>A0A0C3Q2U9</accession>
<evidence type="ECO:0000256" key="9">
    <source>
        <dbReference type="SAM" id="SignalP"/>
    </source>
</evidence>
<feature type="region of interest" description="Disordered" evidence="8">
    <location>
        <begin position="547"/>
        <end position="582"/>
    </location>
</feature>
<evidence type="ECO:0000313" key="12">
    <source>
        <dbReference type="Proteomes" id="UP000054248"/>
    </source>
</evidence>
<dbReference type="GO" id="GO:0051301">
    <property type="term" value="P:cell division"/>
    <property type="evidence" value="ECO:0007669"/>
    <property type="project" value="UniProtKB-KW"/>
</dbReference>
<comment type="similarity">
    <text evidence="2">Belongs to the CND3 (condensin subunit 3) family.</text>
</comment>
<evidence type="ECO:0000256" key="8">
    <source>
        <dbReference type="SAM" id="MobiDB-lite"/>
    </source>
</evidence>
<keyword evidence="6" id="KW-0226">DNA condensation</keyword>
<reference evidence="11 12" key="1">
    <citation type="submission" date="2014-04" db="EMBL/GenBank/DDBJ databases">
        <authorList>
            <consortium name="DOE Joint Genome Institute"/>
            <person name="Kuo A."/>
            <person name="Girlanda M."/>
            <person name="Perotto S."/>
            <person name="Kohler A."/>
            <person name="Nagy L.G."/>
            <person name="Floudas D."/>
            <person name="Copeland A."/>
            <person name="Barry K.W."/>
            <person name="Cichocki N."/>
            <person name="Veneault-Fourrey C."/>
            <person name="LaButti K."/>
            <person name="Lindquist E.A."/>
            <person name="Lipzen A."/>
            <person name="Lundell T."/>
            <person name="Morin E."/>
            <person name="Murat C."/>
            <person name="Sun H."/>
            <person name="Tunlid A."/>
            <person name="Henrissat B."/>
            <person name="Grigoriev I.V."/>
            <person name="Hibbett D.S."/>
            <person name="Martin F."/>
            <person name="Nordberg H.P."/>
            <person name="Cantor M.N."/>
            <person name="Hua S.X."/>
        </authorList>
    </citation>
    <scope>NUCLEOTIDE SEQUENCE [LARGE SCALE GENOMIC DNA]</scope>
    <source>
        <strain evidence="11 12">MUT 4182</strain>
    </source>
</reference>
<dbReference type="Pfam" id="PF13646">
    <property type="entry name" value="HEAT_2"/>
    <property type="match status" value="1"/>
</dbReference>
<keyword evidence="5" id="KW-0498">Mitosis</keyword>
<dbReference type="InterPro" id="IPR025977">
    <property type="entry name" value="Cnd3_C"/>
</dbReference>
<dbReference type="InterPro" id="IPR011989">
    <property type="entry name" value="ARM-like"/>
</dbReference>
<name>A0A0C3Q2U9_9AGAM</name>
<evidence type="ECO:0000256" key="3">
    <source>
        <dbReference type="ARBA" id="ARBA00022454"/>
    </source>
</evidence>
<evidence type="ECO:0000313" key="11">
    <source>
        <dbReference type="EMBL" id="KIO22870.1"/>
    </source>
</evidence>
<dbReference type="GO" id="GO:0007076">
    <property type="term" value="P:mitotic chromosome condensation"/>
    <property type="evidence" value="ECO:0007669"/>
    <property type="project" value="InterPro"/>
</dbReference>
<dbReference type="GO" id="GO:0000796">
    <property type="term" value="C:condensin complex"/>
    <property type="evidence" value="ECO:0007669"/>
    <property type="project" value="InterPro"/>
</dbReference>